<feature type="region of interest" description="Disordered" evidence="1">
    <location>
        <begin position="72"/>
        <end position="96"/>
    </location>
</feature>
<sequence length="96" mass="10688">MPIRWDEPHNEEGDQNGDSDLVGHGYWSLGPNHGPDDWGVELIAQDEHLEETDGGVHLGYYPSAEAARAAAQEYEDAHGGRPYEQLHANCTHPDER</sequence>
<comment type="caution">
    <text evidence="2">The sequence shown here is derived from an EMBL/GenBank/DDBJ whole genome shotgun (WGS) entry which is preliminary data.</text>
</comment>
<dbReference type="EMBL" id="LFOD01000003">
    <property type="protein sequence ID" value="KMV19669.1"/>
    <property type="molecule type" value="Genomic_DNA"/>
</dbReference>
<evidence type="ECO:0000256" key="1">
    <source>
        <dbReference type="SAM" id="MobiDB-lite"/>
    </source>
</evidence>
<name>A0A0J8X2K6_9MYCO</name>
<evidence type="ECO:0000313" key="2">
    <source>
        <dbReference type="EMBL" id="KMV19669.1"/>
    </source>
</evidence>
<dbReference type="AlphaFoldDB" id="A0A0J8X2K6"/>
<accession>A0A0J8X2K6</accession>
<feature type="region of interest" description="Disordered" evidence="1">
    <location>
        <begin position="1"/>
        <end position="28"/>
    </location>
</feature>
<dbReference type="RefSeq" id="WP_048895613.1">
    <property type="nucleotide sequence ID" value="NZ_LFOD01000003.1"/>
</dbReference>
<proteinExistence type="predicted"/>
<reference evidence="2 3" key="1">
    <citation type="submission" date="2015-06" db="EMBL/GenBank/DDBJ databases">
        <title>Genome sequence of Mycobacterium conceptionense strain MLE.</title>
        <authorList>
            <person name="Greninger A.L."/>
            <person name="Cunningham G."/>
            <person name="Chiu C.Y."/>
            <person name="Miller S."/>
        </authorList>
    </citation>
    <scope>NUCLEOTIDE SEQUENCE [LARGE SCALE GENOMIC DNA]</scope>
    <source>
        <strain evidence="2 3">MLE</strain>
    </source>
</reference>
<feature type="compositionally biased region" description="Basic and acidic residues" evidence="1">
    <location>
        <begin position="1"/>
        <end position="12"/>
    </location>
</feature>
<gene>
    <name evidence="2" type="ORF">ACT17_06435</name>
</gene>
<evidence type="ECO:0000313" key="3">
    <source>
        <dbReference type="Proteomes" id="UP000037594"/>
    </source>
</evidence>
<organism evidence="2 3">
    <name type="scientific">Mycolicibacterium conceptionense</name>
    <dbReference type="NCBI Taxonomy" id="451644"/>
    <lineage>
        <taxon>Bacteria</taxon>
        <taxon>Bacillati</taxon>
        <taxon>Actinomycetota</taxon>
        <taxon>Actinomycetes</taxon>
        <taxon>Mycobacteriales</taxon>
        <taxon>Mycobacteriaceae</taxon>
        <taxon>Mycolicibacterium</taxon>
    </lineage>
</organism>
<dbReference type="Proteomes" id="UP000037594">
    <property type="component" value="Unassembled WGS sequence"/>
</dbReference>
<protein>
    <submittedName>
        <fullName evidence="2">Uncharacterized protein</fullName>
    </submittedName>
</protein>
<dbReference type="PATRIC" id="fig|451644.5.peg.1320"/>